<protein>
    <submittedName>
        <fullName evidence="2">Uncharacterized protein</fullName>
    </submittedName>
</protein>
<organism evidence="2">
    <name type="scientific">Lepeophtheirus salmonis</name>
    <name type="common">Salmon louse</name>
    <name type="synonym">Caligus salmonis</name>
    <dbReference type="NCBI Taxonomy" id="72036"/>
    <lineage>
        <taxon>Eukaryota</taxon>
        <taxon>Metazoa</taxon>
        <taxon>Ecdysozoa</taxon>
        <taxon>Arthropoda</taxon>
        <taxon>Crustacea</taxon>
        <taxon>Multicrustacea</taxon>
        <taxon>Hexanauplia</taxon>
        <taxon>Copepoda</taxon>
        <taxon>Siphonostomatoida</taxon>
        <taxon>Caligidae</taxon>
        <taxon>Lepeophtheirus</taxon>
    </lineage>
</organism>
<evidence type="ECO:0000313" key="2">
    <source>
        <dbReference type="EMBL" id="CDW18502.1"/>
    </source>
</evidence>
<accession>A0A0K2SYP6</accession>
<feature type="region of interest" description="Disordered" evidence="1">
    <location>
        <begin position="61"/>
        <end position="91"/>
    </location>
</feature>
<feature type="compositionally biased region" description="Basic residues" evidence="1">
    <location>
        <begin position="61"/>
        <end position="70"/>
    </location>
</feature>
<dbReference type="AlphaFoldDB" id="A0A0K2SYP6"/>
<feature type="compositionally biased region" description="Polar residues" evidence="1">
    <location>
        <begin position="71"/>
        <end position="84"/>
    </location>
</feature>
<evidence type="ECO:0000256" key="1">
    <source>
        <dbReference type="SAM" id="MobiDB-lite"/>
    </source>
</evidence>
<name>A0A0K2SYP6_LEPSM</name>
<reference evidence="2" key="1">
    <citation type="submission" date="2014-05" db="EMBL/GenBank/DDBJ databases">
        <authorList>
            <person name="Chronopoulou M."/>
        </authorList>
    </citation>
    <scope>NUCLEOTIDE SEQUENCE</scope>
    <source>
        <tissue evidence="2">Whole organism</tissue>
    </source>
</reference>
<proteinExistence type="predicted"/>
<dbReference type="EMBL" id="HACA01001141">
    <property type="protein sequence ID" value="CDW18502.1"/>
    <property type="molecule type" value="Transcribed_RNA"/>
</dbReference>
<sequence>MSIIESIREVKGTLSPYEKMKRSIIEKKLESEPFMKLCNCQRFSKYKTSSDCICMKDRSKKTTNKPRTRMRTTLSQSSFTTTNRQESKTSRTWKKSLMKLTFVIMCKKFLKGSESHSSY</sequence>